<feature type="signal peptide" evidence="2">
    <location>
        <begin position="1"/>
        <end position="21"/>
    </location>
</feature>
<sequence length="385" mass="42242">MLHLHFLRGLRRSLVSTTALSACLLALSCHGQSSTQNQAASAHIDSTTLRGDTLELIFAGDIMTHGPQIRAAAQSDGSYDFAQSFGLVRPAIERADLAIGNLETTFGGKPYSGYPMFSSPEALAVALREAGFDVLTTSNNHSCDRRGYGITHTIDVLDSLGIATTGSYRNPSERPARTPLIQSVRGIKLAILAYTYGTNGLPIPHPTVIDTISKEHIAADLRRADSLGAEYKIVQIHWGNEYEKSPNRAQRELAQWLADQGVDAVIGSHPHVVQESTRLQGQDTQRGETFVIYSMGNFISNQITPPATRGGMLLSLTLTRQSKNAAWTTKPHYQYIFVEKRSPNGQAIYRLRPVDLDSIPEGMASKEASDLKAFQRYYKMIPLVK</sequence>
<dbReference type="AlphaFoldDB" id="A0A134AYU2"/>
<dbReference type="SUPFAM" id="SSF56300">
    <property type="entry name" value="Metallo-dependent phosphatases"/>
    <property type="match status" value="1"/>
</dbReference>
<evidence type="ECO:0000256" key="1">
    <source>
        <dbReference type="ARBA" id="ARBA00005662"/>
    </source>
</evidence>
<dbReference type="RefSeq" id="WP_082713227.1">
    <property type="nucleotide sequence ID" value="NZ_KQ960466.1"/>
</dbReference>
<keyword evidence="2" id="KW-0732">Signal</keyword>
<comment type="caution">
    <text evidence="4">The sequence shown here is derived from an EMBL/GenBank/DDBJ whole genome shotgun (WGS) entry which is preliminary data.</text>
</comment>
<dbReference type="OrthoDB" id="9810906at2"/>
<reference evidence="5" key="1">
    <citation type="submission" date="2016-01" db="EMBL/GenBank/DDBJ databases">
        <authorList>
            <person name="Mitreva M."/>
            <person name="Pepin K.H."/>
            <person name="Mihindukulasuriya K.A."/>
            <person name="Fulton R."/>
            <person name="Fronick C."/>
            <person name="O'Laughlin M."/>
            <person name="Miner T."/>
            <person name="Herter B."/>
            <person name="Rosa B.A."/>
            <person name="Cordes M."/>
            <person name="Tomlinson C."/>
            <person name="Wollam A."/>
            <person name="Palsikar V.B."/>
            <person name="Mardis E.R."/>
            <person name="Wilson R.K."/>
        </authorList>
    </citation>
    <scope>NUCLEOTIDE SEQUENCE [LARGE SCALE GENOMIC DNA]</scope>
    <source>
        <strain evidence="5">KA00683</strain>
    </source>
</reference>
<dbReference type="PATRIC" id="fig|322095.3.peg.2143"/>
<dbReference type="Gene3D" id="3.60.21.10">
    <property type="match status" value="1"/>
</dbReference>
<evidence type="ECO:0000256" key="2">
    <source>
        <dbReference type="SAM" id="SignalP"/>
    </source>
</evidence>
<gene>
    <name evidence="4" type="ORF">HMPREF3185_02165</name>
</gene>
<evidence type="ECO:0000259" key="3">
    <source>
        <dbReference type="SMART" id="SM00854"/>
    </source>
</evidence>
<evidence type="ECO:0000313" key="5">
    <source>
        <dbReference type="Proteomes" id="UP000070224"/>
    </source>
</evidence>
<dbReference type="SMART" id="SM00854">
    <property type="entry name" value="PGA_cap"/>
    <property type="match status" value="1"/>
</dbReference>
<accession>A0A134AYU2</accession>
<feature type="domain" description="Capsule synthesis protein CapA" evidence="3">
    <location>
        <begin position="55"/>
        <end position="302"/>
    </location>
</feature>
<dbReference type="InterPro" id="IPR052169">
    <property type="entry name" value="CW_Biosynth-Accessory"/>
</dbReference>
<name>A0A134AYU2_9PORP</name>
<dbReference type="EMBL" id="LSDK01000152">
    <property type="protein sequence ID" value="KXB72850.1"/>
    <property type="molecule type" value="Genomic_DNA"/>
</dbReference>
<proteinExistence type="inferred from homology"/>
<keyword evidence="5" id="KW-1185">Reference proteome</keyword>
<organism evidence="4 5">
    <name type="scientific">Porphyromonas somerae</name>
    <dbReference type="NCBI Taxonomy" id="322095"/>
    <lineage>
        <taxon>Bacteria</taxon>
        <taxon>Pseudomonadati</taxon>
        <taxon>Bacteroidota</taxon>
        <taxon>Bacteroidia</taxon>
        <taxon>Bacteroidales</taxon>
        <taxon>Porphyromonadaceae</taxon>
        <taxon>Porphyromonas</taxon>
    </lineage>
</organism>
<feature type="chain" id="PRO_5007462063" evidence="2">
    <location>
        <begin position="22"/>
        <end position="385"/>
    </location>
</feature>
<comment type="similarity">
    <text evidence="1">Belongs to the CapA family.</text>
</comment>
<dbReference type="Pfam" id="PF09587">
    <property type="entry name" value="PGA_cap"/>
    <property type="match status" value="1"/>
</dbReference>
<dbReference type="STRING" id="322095.HMPREF3185_02165"/>
<dbReference type="PANTHER" id="PTHR33393:SF12">
    <property type="entry name" value="CAPSULE BIOSYNTHESIS PROTEIN CAPA"/>
    <property type="match status" value="1"/>
</dbReference>
<dbReference type="InterPro" id="IPR029052">
    <property type="entry name" value="Metallo-depent_PP-like"/>
</dbReference>
<protein>
    <submittedName>
        <fullName evidence="4">Bacterial capsule synthesis protein</fullName>
    </submittedName>
</protein>
<evidence type="ECO:0000313" key="4">
    <source>
        <dbReference type="EMBL" id="KXB72850.1"/>
    </source>
</evidence>
<dbReference type="PANTHER" id="PTHR33393">
    <property type="entry name" value="POLYGLUTAMINE SYNTHESIS ACCESSORY PROTEIN RV0574C-RELATED"/>
    <property type="match status" value="1"/>
</dbReference>
<dbReference type="CDD" id="cd07381">
    <property type="entry name" value="MPP_CapA"/>
    <property type="match status" value="1"/>
</dbReference>
<dbReference type="InterPro" id="IPR019079">
    <property type="entry name" value="Capsule_synth_CapA"/>
</dbReference>
<dbReference type="Proteomes" id="UP000070224">
    <property type="component" value="Unassembled WGS sequence"/>
</dbReference>